<organism evidence="6 7">
    <name type="scientific">Amycolatopsis silviterrae</name>
    <dbReference type="NCBI Taxonomy" id="1656914"/>
    <lineage>
        <taxon>Bacteria</taxon>
        <taxon>Bacillati</taxon>
        <taxon>Actinomycetota</taxon>
        <taxon>Actinomycetes</taxon>
        <taxon>Pseudonocardiales</taxon>
        <taxon>Pseudonocardiaceae</taxon>
        <taxon>Amycolatopsis</taxon>
    </lineage>
</organism>
<name>A0ABW5HLH9_9PSEU</name>
<protein>
    <submittedName>
        <fullName evidence="6">Lrp/AsnC family transcriptional regulator</fullName>
    </submittedName>
</protein>
<dbReference type="InterPro" id="IPR011008">
    <property type="entry name" value="Dimeric_a/b-barrel"/>
</dbReference>
<evidence type="ECO:0000313" key="6">
    <source>
        <dbReference type="EMBL" id="MFD2474119.1"/>
    </source>
</evidence>
<dbReference type="Gene3D" id="1.10.10.10">
    <property type="entry name" value="Winged helix-like DNA-binding domain superfamily/Winged helix DNA-binding domain"/>
    <property type="match status" value="2"/>
</dbReference>
<keyword evidence="1" id="KW-0805">Transcription regulation</keyword>
<evidence type="ECO:0000256" key="2">
    <source>
        <dbReference type="ARBA" id="ARBA00023125"/>
    </source>
</evidence>
<dbReference type="Pfam" id="PF01037">
    <property type="entry name" value="AsnC_trans_reg"/>
    <property type="match status" value="1"/>
</dbReference>
<accession>A0ABW5HLH9</accession>
<dbReference type="SUPFAM" id="SSF54909">
    <property type="entry name" value="Dimeric alpha+beta barrel"/>
    <property type="match status" value="1"/>
</dbReference>
<keyword evidence="2" id="KW-0238">DNA-binding</keyword>
<keyword evidence="3" id="KW-0804">Transcription</keyword>
<evidence type="ECO:0000256" key="3">
    <source>
        <dbReference type="ARBA" id="ARBA00023163"/>
    </source>
</evidence>
<gene>
    <name evidence="6" type="ORF">ACFSVL_42410</name>
</gene>
<evidence type="ECO:0000256" key="1">
    <source>
        <dbReference type="ARBA" id="ARBA00023015"/>
    </source>
</evidence>
<keyword evidence="7" id="KW-1185">Reference proteome</keyword>
<proteinExistence type="predicted"/>
<dbReference type="Proteomes" id="UP001597483">
    <property type="component" value="Unassembled WGS sequence"/>
</dbReference>
<dbReference type="SMART" id="SM00344">
    <property type="entry name" value="HTH_ASNC"/>
    <property type="match status" value="1"/>
</dbReference>
<reference evidence="7" key="1">
    <citation type="journal article" date="2019" name="Int. J. Syst. Evol. Microbiol.">
        <title>The Global Catalogue of Microorganisms (GCM) 10K type strain sequencing project: providing services to taxonomists for standard genome sequencing and annotation.</title>
        <authorList>
            <consortium name="The Broad Institute Genomics Platform"/>
            <consortium name="The Broad Institute Genome Sequencing Center for Infectious Disease"/>
            <person name="Wu L."/>
            <person name="Ma J."/>
        </authorList>
    </citation>
    <scope>NUCLEOTIDE SEQUENCE [LARGE SCALE GENOMIC DNA]</scope>
    <source>
        <strain evidence="7">CGMCC 4.7641</strain>
    </source>
</reference>
<dbReference type="RefSeq" id="WP_378313097.1">
    <property type="nucleotide sequence ID" value="NZ_JBHUKS010000035.1"/>
</dbReference>
<comment type="caution">
    <text evidence="6">The sequence shown here is derived from an EMBL/GenBank/DDBJ whole genome shotgun (WGS) entry which is preliminary data.</text>
</comment>
<evidence type="ECO:0000259" key="5">
    <source>
        <dbReference type="Pfam" id="PF13404"/>
    </source>
</evidence>
<evidence type="ECO:0000259" key="4">
    <source>
        <dbReference type="Pfam" id="PF01037"/>
    </source>
</evidence>
<dbReference type="PANTHER" id="PTHR30154">
    <property type="entry name" value="LEUCINE-RESPONSIVE REGULATORY PROTEIN"/>
    <property type="match status" value="1"/>
</dbReference>
<feature type="domain" description="Transcription regulator AsnC/Lrp ligand binding" evidence="4">
    <location>
        <begin position="67"/>
        <end position="134"/>
    </location>
</feature>
<feature type="domain" description="HTH asnC-type" evidence="5">
    <location>
        <begin position="4"/>
        <end position="42"/>
    </location>
</feature>
<dbReference type="EMBL" id="JBHUKS010000035">
    <property type="protein sequence ID" value="MFD2474119.1"/>
    <property type="molecule type" value="Genomic_DNA"/>
</dbReference>
<dbReference type="Gene3D" id="3.30.70.920">
    <property type="match status" value="1"/>
</dbReference>
<sequence>MLSEGDLKLLDALQTDPRASWAAVGTALGIGAVTAARRWESLAARGQAWLTAYPGGELLAKMALAFVEVDCAPGEALRLARELARDPHVPTVDYLAGHCDLHLHVIAPTLRELSDYVQQRLSPRPGVVRIRTSLSPRMFTEGSRWRIRAISPVEREALAGRPARSAAPVRFSDLDRALIVALGEDVRASAASLALRLGAGATTVRRRMEILLAHGAIRLRCEIARPLSPAPVTAMLWLRVPPDKLETTARSISMLPEIRMCAALTSKANLLAVAWLGSHHDADALEARLAAKLPWLEIANRAVSLRTVKLMGHLVEGDGRSVGVVPMNFWSPVRPLDGISPA</sequence>
<dbReference type="Pfam" id="PF13404">
    <property type="entry name" value="HTH_AsnC-type"/>
    <property type="match status" value="2"/>
</dbReference>
<dbReference type="InterPro" id="IPR019888">
    <property type="entry name" value="Tscrpt_reg_AsnC-like"/>
</dbReference>
<feature type="domain" description="HTH asnC-type" evidence="5">
    <location>
        <begin position="173"/>
        <end position="211"/>
    </location>
</feature>
<dbReference type="InterPro" id="IPR000485">
    <property type="entry name" value="AsnC-type_HTH_dom"/>
</dbReference>
<dbReference type="InterPro" id="IPR019887">
    <property type="entry name" value="Tscrpt_reg_AsnC/Lrp_C"/>
</dbReference>
<evidence type="ECO:0000313" key="7">
    <source>
        <dbReference type="Proteomes" id="UP001597483"/>
    </source>
</evidence>
<dbReference type="InterPro" id="IPR036388">
    <property type="entry name" value="WH-like_DNA-bd_sf"/>
</dbReference>
<dbReference type="PANTHER" id="PTHR30154:SF53">
    <property type="entry name" value="HTH-TYPE TRANSCRIPTIONAL REGULATOR LRPC"/>
    <property type="match status" value="1"/>
</dbReference>